<feature type="region of interest" description="Disordered" evidence="1">
    <location>
        <begin position="98"/>
        <end position="121"/>
    </location>
</feature>
<gene>
    <name evidence="2" type="ORF">ATK36_3536</name>
</gene>
<dbReference type="EMBL" id="PDJK01000002">
    <property type="protein sequence ID" value="PFG48447.1"/>
    <property type="molecule type" value="Genomic_DNA"/>
</dbReference>
<dbReference type="AlphaFoldDB" id="A0A2A9FAK2"/>
<comment type="caution">
    <text evidence="2">The sequence shown here is derived from an EMBL/GenBank/DDBJ whole genome shotgun (WGS) entry which is preliminary data.</text>
</comment>
<organism evidence="2 3">
    <name type="scientific">Amycolatopsis sulphurea</name>
    <dbReference type="NCBI Taxonomy" id="76022"/>
    <lineage>
        <taxon>Bacteria</taxon>
        <taxon>Bacillati</taxon>
        <taxon>Actinomycetota</taxon>
        <taxon>Actinomycetes</taxon>
        <taxon>Pseudonocardiales</taxon>
        <taxon>Pseudonocardiaceae</taxon>
        <taxon>Amycolatopsis</taxon>
    </lineage>
</organism>
<reference evidence="2 3" key="1">
    <citation type="submission" date="2017-10" db="EMBL/GenBank/DDBJ databases">
        <title>Sequencing the genomes of 1000 actinobacteria strains.</title>
        <authorList>
            <person name="Klenk H.-P."/>
        </authorList>
    </citation>
    <scope>NUCLEOTIDE SEQUENCE [LARGE SCALE GENOMIC DNA]</scope>
    <source>
        <strain evidence="2 3">DSM 46092</strain>
    </source>
</reference>
<feature type="compositionally biased region" description="Low complexity" evidence="1">
    <location>
        <begin position="1"/>
        <end position="19"/>
    </location>
</feature>
<evidence type="ECO:0008006" key="4">
    <source>
        <dbReference type="Google" id="ProtNLM"/>
    </source>
</evidence>
<sequence>MGNDQSSSTSQSSGDQPQGRAGYISPEEQATRDRQDEQYNEAMNSTGARIYQQRAAEDAKVNAAAAGGRFVMDVDAMKSLLPDWQDIADELGDMINDGQAMQNVPQPAEDPGSTMQKQAADRHAAAYLASLRQQQAYAKGYADQLRQAIAKYEQQDQANTHGLDKRG</sequence>
<protein>
    <recommendedName>
        <fullName evidence="4">PE family protein</fullName>
    </recommendedName>
</protein>
<evidence type="ECO:0000313" key="2">
    <source>
        <dbReference type="EMBL" id="PFG48447.1"/>
    </source>
</evidence>
<keyword evidence="3" id="KW-1185">Reference proteome</keyword>
<feature type="region of interest" description="Disordered" evidence="1">
    <location>
        <begin position="1"/>
        <end position="46"/>
    </location>
</feature>
<accession>A0A2A9FAK2</accession>
<evidence type="ECO:0000313" key="3">
    <source>
        <dbReference type="Proteomes" id="UP000243542"/>
    </source>
</evidence>
<evidence type="ECO:0000256" key="1">
    <source>
        <dbReference type="SAM" id="MobiDB-lite"/>
    </source>
</evidence>
<dbReference type="RefSeq" id="WP_098512525.1">
    <property type="nucleotide sequence ID" value="NZ_JBIAKZ010000043.1"/>
</dbReference>
<proteinExistence type="predicted"/>
<name>A0A2A9FAK2_9PSEU</name>
<dbReference type="Proteomes" id="UP000243542">
    <property type="component" value="Unassembled WGS sequence"/>
</dbReference>